<proteinExistence type="predicted"/>
<gene>
    <name evidence="3" type="ORF">CVT24_009973</name>
</gene>
<accession>A0A409W470</accession>
<keyword evidence="2" id="KW-1133">Transmembrane helix</keyword>
<organism evidence="3 4">
    <name type="scientific">Panaeolus cyanescens</name>
    <dbReference type="NCBI Taxonomy" id="181874"/>
    <lineage>
        <taxon>Eukaryota</taxon>
        <taxon>Fungi</taxon>
        <taxon>Dikarya</taxon>
        <taxon>Basidiomycota</taxon>
        <taxon>Agaricomycotina</taxon>
        <taxon>Agaricomycetes</taxon>
        <taxon>Agaricomycetidae</taxon>
        <taxon>Agaricales</taxon>
        <taxon>Agaricineae</taxon>
        <taxon>Galeropsidaceae</taxon>
        <taxon>Panaeolus</taxon>
    </lineage>
</organism>
<name>A0A409W470_9AGAR</name>
<reference evidence="3 4" key="1">
    <citation type="journal article" date="2018" name="Evol. Lett.">
        <title>Horizontal gene cluster transfer increased hallucinogenic mushroom diversity.</title>
        <authorList>
            <person name="Reynolds H.T."/>
            <person name="Vijayakumar V."/>
            <person name="Gluck-Thaler E."/>
            <person name="Korotkin H.B."/>
            <person name="Matheny P.B."/>
            <person name="Slot J.C."/>
        </authorList>
    </citation>
    <scope>NUCLEOTIDE SEQUENCE [LARGE SCALE GENOMIC DNA]</scope>
    <source>
        <strain evidence="3 4">2629</strain>
    </source>
</reference>
<protein>
    <submittedName>
        <fullName evidence="3">Uncharacterized protein</fullName>
    </submittedName>
</protein>
<feature type="region of interest" description="Disordered" evidence="1">
    <location>
        <begin position="1"/>
        <end position="20"/>
    </location>
</feature>
<evidence type="ECO:0000313" key="4">
    <source>
        <dbReference type="Proteomes" id="UP000284842"/>
    </source>
</evidence>
<feature type="region of interest" description="Disordered" evidence="1">
    <location>
        <begin position="186"/>
        <end position="206"/>
    </location>
</feature>
<keyword evidence="2" id="KW-0472">Membrane</keyword>
<feature type="compositionally biased region" description="Basic and acidic residues" evidence="1">
    <location>
        <begin position="1"/>
        <end position="11"/>
    </location>
</feature>
<evidence type="ECO:0000313" key="3">
    <source>
        <dbReference type="EMBL" id="PPQ73258.1"/>
    </source>
</evidence>
<dbReference type="AlphaFoldDB" id="A0A409W470"/>
<feature type="transmembrane region" description="Helical" evidence="2">
    <location>
        <begin position="35"/>
        <end position="64"/>
    </location>
</feature>
<dbReference type="EMBL" id="NHTK01005827">
    <property type="protein sequence ID" value="PPQ73258.1"/>
    <property type="molecule type" value="Genomic_DNA"/>
</dbReference>
<evidence type="ECO:0000256" key="2">
    <source>
        <dbReference type="SAM" id="Phobius"/>
    </source>
</evidence>
<evidence type="ECO:0000256" key="1">
    <source>
        <dbReference type="SAM" id="MobiDB-lite"/>
    </source>
</evidence>
<dbReference type="Proteomes" id="UP000284842">
    <property type="component" value="Unassembled WGS sequence"/>
</dbReference>
<feature type="transmembrane region" description="Helical" evidence="2">
    <location>
        <begin position="153"/>
        <end position="177"/>
    </location>
</feature>
<keyword evidence="2" id="KW-0812">Transmembrane</keyword>
<keyword evidence="4" id="KW-1185">Reference proteome</keyword>
<sequence>MASNPDAERGEGAQQPTSPPVKTFGDMIILMCTQLAVSLICGSLVVGVTASCGIISEVTGYAILRAAKVDGFLASTSSVVEIGWRGGILAFIIALSVTGCVFAFKPVQSHPLLALPFMTVGGVITGALGYLNVSRIFTFRQLAAEGITSIRAIQAGALGSAVVGGAVLAIPEAFLVLRSGYFSRRRSDEQQGGGIDMTLSVPRPVT</sequence>
<feature type="transmembrane region" description="Helical" evidence="2">
    <location>
        <begin position="84"/>
        <end position="104"/>
    </location>
</feature>
<dbReference type="InParanoid" id="A0A409W470"/>
<comment type="caution">
    <text evidence="3">The sequence shown here is derived from an EMBL/GenBank/DDBJ whole genome shotgun (WGS) entry which is preliminary data.</text>
</comment>
<feature type="transmembrane region" description="Helical" evidence="2">
    <location>
        <begin position="111"/>
        <end position="133"/>
    </location>
</feature>